<dbReference type="InterPro" id="IPR013328">
    <property type="entry name" value="6PGD_dom2"/>
</dbReference>
<reference evidence="7 8" key="1">
    <citation type="journal article" date="2008" name="J. Bacteriol.">
        <title>Complete genome sequence of the mosquitocidal bacterium Bacillus sphaericus C3-41 and comparison with those of closely related Bacillus species.</title>
        <authorList>
            <person name="Hu X."/>
            <person name="Fan W."/>
            <person name="Han B."/>
            <person name="Liu H."/>
            <person name="Zheng D."/>
            <person name="Li Q."/>
            <person name="Dong W."/>
            <person name="Yan J."/>
            <person name="Gao M."/>
            <person name="Berry C."/>
            <person name="Yuan Z."/>
        </authorList>
    </citation>
    <scope>NUCLEOTIDE SEQUENCE [LARGE SCALE GENOMIC DNA]</scope>
    <source>
        <strain evidence="7 8">C3-41</strain>
    </source>
</reference>
<dbReference type="EnsemblBacteria" id="ACA38915">
    <property type="protein sequence ID" value="ACA38915"/>
    <property type="gene ID" value="Bsph_1307"/>
</dbReference>
<dbReference type="InterPro" id="IPR006115">
    <property type="entry name" value="6PGDH_NADP-bd"/>
</dbReference>
<dbReference type="HOGENOM" id="CLU_035117_1_1_9"/>
<dbReference type="InterPro" id="IPR002204">
    <property type="entry name" value="3-OH-isobutyrate_DH-rel_CS"/>
</dbReference>
<dbReference type="PROSITE" id="PS00895">
    <property type="entry name" value="3_HYDROXYISOBUT_DH"/>
    <property type="match status" value="1"/>
</dbReference>
<name>B1HP63_LYSSC</name>
<dbReference type="InterPro" id="IPR029154">
    <property type="entry name" value="HIBADH-like_NADP-bd"/>
</dbReference>
<feature type="domain" description="3-hydroxyisobutyrate dehydrogenase-like NAD-binding" evidence="6">
    <location>
        <begin position="188"/>
        <end position="304"/>
    </location>
</feature>
<dbReference type="GO" id="GO:0051287">
    <property type="term" value="F:NAD binding"/>
    <property type="evidence" value="ECO:0007669"/>
    <property type="project" value="InterPro"/>
</dbReference>
<dbReference type="SUPFAM" id="SSF51735">
    <property type="entry name" value="NAD(P)-binding Rossmann-fold domains"/>
    <property type="match status" value="1"/>
</dbReference>
<dbReference type="SUPFAM" id="SSF48179">
    <property type="entry name" value="6-phosphogluconate dehydrogenase C-terminal domain-like"/>
    <property type="match status" value="1"/>
</dbReference>
<dbReference type="InterPro" id="IPR015815">
    <property type="entry name" value="HIBADH-related"/>
</dbReference>
<dbReference type="Gene3D" id="3.40.50.720">
    <property type="entry name" value="NAD(P)-binding Rossmann-like Domain"/>
    <property type="match status" value="1"/>
</dbReference>
<evidence type="ECO:0000313" key="8">
    <source>
        <dbReference type="Proteomes" id="UP000002164"/>
    </source>
</evidence>
<organism evidence="7 8">
    <name type="scientific">Lysinibacillus sphaericus (strain C3-41)</name>
    <dbReference type="NCBI Taxonomy" id="444177"/>
    <lineage>
        <taxon>Bacteria</taxon>
        <taxon>Bacillati</taxon>
        <taxon>Bacillota</taxon>
        <taxon>Bacilli</taxon>
        <taxon>Bacillales</taxon>
        <taxon>Bacillaceae</taxon>
        <taxon>Lysinibacillus</taxon>
    </lineage>
</organism>
<dbReference type="InterPro" id="IPR036291">
    <property type="entry name" value="NAD(P)-bd_dom_sf"/>
</dbReference>
<dbReference type="Pfam" id="PF14833">
    <property type="entry name" value="NAD_binding_11"/>
    <property type="match status" value="1"/>
</dbReference>
<evidence type="ECO:0000256" key="3">
    <source>
        <dbReference type="ARBA" id="ARBA00023027"/>
    </source>
</evidence>
<feature type="domain" description="6-phosphogluconate dehydrogenase NADP-binding" evidence="5">
    <location>
        <begin position="23"/>
        <end position="182"/>
    </location>
</feature>
<keyword evidence="3" id="KW-0520">NAD</keyword>
<dbReference type="PIRSF" id="PIRSF000103">
    <property type="entry name" value="HIBADH"/>
    <property type="match status" value="1"/>
</dbReference>
<evidence type="ECO:0000256" key="4">
    <source>
        <dbReference type="PIRSR" id="PIRSR000103-1"/>
    </source>
</evidence>
<dbReference type="GO" id="GO:0008442">
    <property type="term" value="F:3-hydroxyisobutyrate dehydrogenase activity"/>
    <property type="evidence" value="ECO:0007669"/>
    <property type="project" value="UniProtKB-EC"/>
</dbReference>
<dbReference type="PANTHER" id="PTHR22981">
    <property type="entry name" value="3-HYDROXYISOBUTYRATE DEHYDROGENASE-RELATED"/>
    <property type="match status" value="1"/>
</dbReference>
<evidence type="ECO:0000259" key="5">
    <source>
        <dbReference type="Pfam" id="PF03446"/>
    </source>
</evidence>
<protein>
    <submittedName>
        <fullName evidence="7">Probable 3-hydroxyisobutyrate dehydrogenase</fullName>
        <ecNumber evidence="7">1.1.1.31</ecNumber>
    </submittedName>
</protein>
<sequence length="316" mass="34386">MASDYPALLLNFQGLGDIQMNRKLGFIGLGNMGLPMSINLLKANYEVYGFDTNTKAMELFTAAGGIGLESTKEVAKQCDVIMTSLPTPQIVEMVYQTEEGIIQHAKKGALLIDFSTVNPDLNDSLHKEASVLGLRYLGAPVSGGVIGAINASLTIMVGGSKEDYESASRIFGIVGKNIYHLGLSSSVGSRLKLLNNLMIGFYTEAVAETIVLGEKMGIDGDTLYEVLSNSYGQSRIYERNYMEYMKNNDYAPGFSTNLLLKDLKLAKEMADEAGVSLRIGEKLVELYSEIAQQGYGENDMSAAYLSLKDTCKIKQL</sequence>
<evidence type="ECO:0000313" key="7">
    <source>
        <dbReference type="EMBL" id="ACA38915.1"/>
    </source>
</evidence>
<dbReference type="EMBL" id="CP000817">
    <property type="protein sequence ID" value="ACA38915.1"/>
    <property type="molecule type" value="Genomic_DNA"/>
</dbReference>
<dbReference type="EC" id="1.1.1.31" evidence="7"/>
<gene>
    <name evidence="7" type="ordered locus">Bsph_1307</name>
</gene>
<feature type="active site" evidence="4">
    <location>
        <position position="192"/>
    </location>
</feature>
<dbReference type="Pfam" id="PF03446">
    <property type="entry name" value="NAD_binding_2"/>
    <property type="match status" value="1"/>
</dbReference>
<accession>B1HP63</accession>
<evidence type="ECO:0000259" key="6">
    <source>
        <dbReference type="Pfam" id="PF14833"/>
    </source>
</evidence>
<dbReference type="GO" id="GO:0050661">
    <property type="term" value="F:NADP binding"/>
    <property type="evidence" value="ECO:0007669"/>
    <property type="project" value="InterPro"/>
</dbReference>
<dbReference type="PANTHER" id="PTHR22981:SF7">
    <property type="entry name" value="3-HYDROXYISOBUTYRATE DEHYDROGENASE, MITOCHONDRIAL"/>
    <property type="match status" value="1"/>
</dbReference>
<proteinExistence type="inferred from homology"/>
<keyword evidence="2 7" id="KW-0560">Oxidoreductase</keyword>
<comment type="similarity">
    <text evidence="1">Belongs to the HIBADH-related family.</text>
</comment>
<evidence type="ECO:0000256" key="1">
    <source>
        <dbReference type="ARBA" id="ARBA00009080"/>
    </source>
</evidence>
<evidence type="ECO:0000256" key="2">
    <source>
        <dbReference type="ARBA" id="ARBA00023002"/>
    </source>
</evidence>
<dbReference type="AlphaFoldDB" id="B1HP63"/>
<dbReference type="InterPro" id="IPR008927">
    <property type="entry name" value="6-PGluconate_DH-like_C_sf"/>
</dbReference>
<dbReference type="Gene3D" id="1.10.1040.10">
    <property type="entry name" value="N-(1-d-carboxylethyl)-l-norvaline Dehydrogenase, domain 2"/>
    <property type="match status" value="1"/>
</dbReference>
<dbReference type="KEGG" id="lsp:Bsph_1307"/>
<dbReference type="GO" id="GO:0016054">
    <property type="term" value="P:organic acid catabolic process"/>
    <property type="evidence" value="ECO:0007669"/>
    <property type="project" value="UniProtKB-ARBA"/>
</dbReference>
<dbReference type="Proteomes" id="UP000002164">
    <property type="component" value="Chromosome"/>
</dbReference>